<dbReference type="PANTHER" id="PTHR11070:SF2">
    <property type="entry name" value="ATP-DEPENDENT DNA HELICASE SRS2"/>
    <property type="match status" value="1"/>
</dbReference>
<dbReference type="AlphaFoldDB" id="A0A0D3ICQ7"/>
<dbReference type="KEGG" id="ehx:EMIHUDRAFT_216860"/>
<dbReference type="GO" id="GO:0005524">
    <property type="term" value="F:ATP binding"/>
    <property type="evidence" value="ECO:0007669"/>
    <property type="project" value="UniProtKB-UniRule"/>
</dbReference>
<dbReference type="SUPFAM" id="SSF52540">
    <property type="entry name" value="P-loop containing nucleoside triphosphate hydrolases"/>
    <property type="match status" value="2"/>
</dbReference>
<dbReference type="EnsemblProtists" id="EOD09042">
    <property type="protein sequence ID" value="EOD09042"/>
    <property type="gene ID" value="EMIHUDRAFT_216860"/>
</dbReference>
<proteinExistence type="predicted"/>
<dbReference type="PaxDb" id="2903-EOD09042"/>
<keyword evidence="2 9" id="KW-0378">Hydrolase</keyword>
<feature type="binding site" evidence="9">
    <location>
        <begin position="111"/>
        <end position="118"/>
    </location>
    <ligand>
        <name>ATP</name>
        <dbReference type="ChEBI" id="CHEBI:30616"/>
    </ligand>
</feature>
<organism evidence="13 14">
    <name type="scientific">Emiliania huxleyi (strain CCMP1516)</name>
    <dbReference type="NCBI Taxonomy" id="280463"/>
    <lineage>
        <taxon>Eukaryota</taxon>
        <taxon>Haptista</taxon>
        <taxon>Haptophyta</taxon>
        <taxon>Prymnesiophyceae</taxon>
        <taxon>Isochrysidales</taxon>
        <taxon>Noelaerhabdaceae</taxon>
        <taxon>Emiliania</taxon>
    </lineage>
</organism>
<dbReference type="InterPro" id="IPR000212">
    <property type="entry name" value="DNA_helicase_UvrD/REP"/>
</dbReference>
<comment type="catalytic activity">
    <reaction evidence="6">
        <text>Couples ATP hydrolysis with the unwinding of duplex DNA by translocating in the 3'-5' direction.</text>
        <dbReference type="EC" id="5.6.2.4"/>
    </reaction>
</comment>
<reference evidence="13" key="2">
    <citation type="submission" date="2024-10" db="UniProtKB">
        <authorList>
            <consortium name="EnsemblProtists"/>
        </authorList>
    </citation>
    <scope>IDENTIFICATION</scope>
</reference>
<evidence type="ECO:0000256" key="5">
    <source>
        <dbReference type="ARBA" id="ARBA00023235"/>
    </source>
</evidence>
<dbReference type="Pfam" id="PF13361">
    <property type="entry name" value="UvrD_C"/>
    <property type="match status" value="2"/>
</dbReference>
<feature type="domain" description="UvrD-like helicase ATP-binding" evidence="11">
    <location>
        <begin position="90"/>
        <end position="518"/>
    </location>
</feature>
<dbReference type="STRING" id="2903.R1BI32"/>
<evidence type="ECO:0000256" key="1">
    <source>
        <dbReference type="ARBA" id="ARBA00022741"/>
    </source>
</evidence>
<dbReference type="HOGENOM" id="CLU_294139_0_0_1"/>
<evidence type="ECO:0000256" key="3">
    <source>
        <dbReference type="ARBA" id="ARBA00022806"/>
    </source>
</evidence>
<keyword evidence="3 9" id="KW-0347">Helicase</keyword>
<keyword evidence="14" id="KW-1185">Reference proteome</keyword>
<protein>
    <recommendedName>
        <fullName evidence="7">DNA 3'-5' helicase</fullName>
        <ecNumber evidence="7">5.6.2.4</ecNumber>
    </recommendedName>
</protein>
<dbReference type="GO" id="GO:0016787">
    <property type="term" value="F:hydrolase activity"/>
    <property type="evidence" value="ECO:0007669"/>
    <property type="project" value="UniProtKB-UniRule"/>
</dbReference>
<evidence type="ECO:0000256" key="4">
    <source>
        <dbReference type="ARBA" id="ARBA00022840"/>
    </source>
</evidence>
<dbReference type="EC" id="5.6.2.4" evidence="7"/>
<accession>A0A0D3ICQ7</accession>
<feature type="region of interest" description="Disordered" evidence="10">
    <location>
        <begin position="330"/>
        <end position="362"/>
    </location>
</feature>
<evidence type="ECO:0000256" key="6">
    <source>
        <dbReference type="ARBA" id="ARBA00034617"/>
    </source>
</evidence>
<dbReference type="GO" id="GO:0043138">
    <property type="term" value="F:3'-5' DNA helicase activity"/>
    <property type="evidence" value="ECO:0007669"/>
    <property type="project" value="UniProtKB-EC"/>
</dbReference>
<feature type="region of interest" description="Disordered" evidence="10">
    <location>
        <begin position="274"/>
        <end position="301"/>
    </location>
</feature>
<evidence type="ECO:0000256" key="2">
    <source>
        <dbReference type="ARBA" id="ARBA00022801"/>
    </source>
</evidence>
<dbReference type="Pfam" id="PF00580">
    <property type="entry name" value="UvrD-helicase"/>
    <property type="match status" value="1"/>
</dbReference>
<dbReference type="GO" id="GO:0005634">
    <property type="term" value="C:nucleus"/>
    <property type="evidence" value="ECO:0007669"/>
    <property type="project" value="TreeGrafter"/>
</dbReference>
<dbReference type="eggNOG" id="KOG2108">
    <property type="taxonomic scope" value="Eukaryota"/>
</dbReference>
<dbReference type="GO" id="GO:0000725">
    <property type="term" value="P:recombinational repair"/>
    <property type="evidence" value="ECO:0007669"/>
    <property type="project" value="TreeGrafter"/>
</dbReference>
<dbReference type="Proteomes" id="UP000013827">
    <property type="component" value="Unassembled WGS sequence"/>
</dbReference>
<evidence type="ECO:0000259" key="11">
    <source>
        <dbReference type="PROSITE" id="PS51198"/>
    </source>
</evidence>
<dbReference type="PROSITE" id="PS51198">
    <property type="entry name" value="UVRD_HELICASE_ATP_BIND"/>
    <property type="match status" value="1"/>
</dbReference>
<keyword evidence="1 9" id="KW-0547">Nucleotide-binding</keyword>
<dbReference type="PANTHER" id="PTHR11070">
    <property type="entry name" value="UVRD / RECB / PCRA DNA HELICASE FAMILY MEMBER"/>
    <property type="match status" value="1"/>
</dbReference>
<reference evidence="14" key="1">
    <citation type="journal article" date="2013" name="Nature">
        <title>Pan genome of the phytoplankton Emiliania underpins its global distribution.</title>
        <authorList>
            <person name="Read B.A."/>
            <person name="Kegel J."/>
            <person name="Klute M.J."/>
            <person name="Kuo A."/>
            <person name="Lefebvre S.C."/>
            <person name="Maumus F."/>
            <person name="Mayer C."/>
            <person name="Miller J."/>
            <person name="Monier A."/>
            <person name="Salamov A."/>
            <person name="Young J."/>
            <person name="Aguilar M."/>
            <person name="Claverie J.M."/>
            <person name="Frickenhaus S."/>
            <person name="Gonzalez K."/>
            <person name="Herman E.K."/>
            <person name="Lin Y.C."/>
            <person name="Napier J."/>
            <person name="Ogata H."/>
            <person name="Sarno A.F."/>
            <person name="Shmutz J."/>
            <person name="Schroeder D."/>
            <person name="de Vargas C."/>
            <person name="Verret F."/>
            <person name="von Dassow P."/>
            <person name="Valentin K."/>
            <person name="Van de Peer Y."/>
            <person name="Wheeler G."/>
            <person name="Dacks J.B."/>
            <person name="Delwiche C.F."/>
            <person name="Dyhrman S.T."/>
            <person name="Glockner G."/>
            <person name="John U."/>
            <person name="Richards T."/>
            <person name="Worden A.Z."/>
            <person name="Zhang X."/>
            <person name="Grigoriev I.V."/>
            <person name="Allen A.E."/>
            <person name="Bidle K."/>
            <person name="Borodovsky M."/>
            <person name="Bowler C."/>
            <person name="Brownlee C."/>
            <person name="Cock J.M."/>
            <person name="Elias M."/>
            <person name="Gladyshev V.N."/>
            <person name="Groth M."/>
            <person name="Guda C."/>
            <person name="Hadaegh A."/>
            <person name="Iglesias-Rodriguez M.D."/>
            <person name="Jenkins J."/>
            <person name="Jones B.M."/>
            <person name="Lawson T."/>
            <person name="Leese F."/>
            <person name="Lindquist E."/>
            <person name="Lobanov A."/>
            <person name="Lomsadze A."/>
            <person name="Malik S.B."/>
            <person name="Marsh M.E."/>
            <person name="Mackinder L."/>
            <person name="Mock T."/>
            <person name="Mueller-Roeber B."/>
            <person name="Pagarete A."/>
            <person name="Parker M."/>
            <person name="Probert I."/>
            <person name="Quesneville H."/>
            <person name="Raines C."/>
            <person name="Rensing S.A."/>
            <person name="Riano-Pachon D.M."/>
            <person name="Richier S."/>
            <person name="Rokitta S."/>
            <person name="Shiraiwa Y."/>
            <person name="Soanes D.M."/>
            <person name="van der Giezen M."/>
            <person name="Wahlund T.M."/>
            <person name="Williams B."/>
            <person name="Wilson W."/>
            <person name="Wolfe G."/>
            <person name="Wurch L.L."/>
        </authorList>
    </citation>
    <scope>NUCLEOTIDE SEQUENCE</scope>
</reference>
<evidence type="ECO:0000313" key="14">
    <source>
        <dbReference type="Proteomes" id="UP000013827"/>
    </source>
</evidence>
<keyword evidence="5" id="KW-0413">Isomerase</keyword>
<keyword evidence="4 9" id="KW-0067">ATP-binding</keyword>
<comment type="catalytic activity">
    <reaction evidence="8">
        <text>ATP + H2O = ADP + phosphate + H(+)</text>
        <dbReference type="Rhea" id="RHEA:13065"/>
        <dbReference type="ChEBI" id="CHEBI:15377"/>
        <dbReference type="ChEBI" id="CHEBI:15378"/>
        <dbReference type="ChEBI" id="CHEBI:30616"/>
        <dbReference type="ChEBI" id="CHEBI:43474"/>
        <dbReference type="ChEBI" id="CHEBI:456216"/>
        <dbReference type="EC" id="5.6.2.4"/>
    </reaction>
</comment>
<dbReference type="GeneID" id="17255185"/>
<feature type="domain" description="UvrD-like helicase C-terminal" evidence="12">
    <location>
        <begin position="519"/>
        <end position="896"/>
    </location>
</feature>
<dbReference type="Gene3D" id="1.10.486.10">
    <property type="entry name" value="PCRA, domain 4"/>
    <property type="match status" value="1"/>
</dbReference>
<evidence type="ECO:0000256" key="10">
    <source>
        <dbReference type="SAM" id="MobiDB-lite"/>
    </source>
</evidence>
<dbReference type="InterPro" id="IPR014016">
    <property type="entry name" value="UvrD-like_ATP-bd"/>
</dbReference>
<dbReference type="Gene3D" id="3.40.50.300">
    <property type="entry name" value="P-loop containing nucleotide triphosphate hydrolases"/>
    <property type="match status" value="4"/>
</dbReference>
<dbReference type="GO" id="GO:0003677">
    <property type="term" value="F:DNA binding"/>
    <property type="evidence" value="ECO:0007669"/>
    <property type="project" value="InterPro"/>
</dbReference>
<evidence type="ECO:0000256" key="9">
    <source>
        <dbReference type="PROSITE-ProRule" id="PRU00560"/>
    </source>
</evidence>
<name>A0A0D3ICQ7_EMIH1</name>
<evidence type="ECO:0000256" key="7">
    <source>
        <dbReference type="ARBA" id="ARBA00034808"/>
    </source>
</evidence>
<sequence>MPKRKPEGAEFDLPLPDASNSLAPQQRLLRLEFERFCASRVGAGGVVGASGDDGGENSSADGRHLASILQREAAKFNEGDDELLCAALDATCEAHSAAVADSTASELSVRAGAGTGKTHTMIQRAVRLVRLGVPPNCVLMVTFSVKAAEELCSRVGHAFAALGVPPRLLPVGKTFHALAFFWVRRYWRALELGAAPAPLTGDAGVRKFMQRVLEEQVAEKRLEWCVAALRKHLLRPGGADADGAPPSWEEVLAFARQSLPASWRRACEAAEREVPFDEAQAAPARKKRRGGRDAADVAAEEEEARARRAELEAARMVARRAHVYLELRGAQRRSSRARAPPAQRATGEGEEEEGGPMPPGEDPIARLWLGASKKERRDKVAFYLELVRRGRQQRQGYSEYLKDDADVWRRYDAMQRREGRLDFDAMLLHFHRLLGEHEGARRAFHAAHSHLIVDEYQDNSEMQAKLLELMVNQADPQVTVVGDDDQCIYCFRGAEPGNFSRLPQRYEHCTLVDNYRSTANILRVAHVLLEECARREAKTLAPTRETGAPVELWKVATPAEQASELVRAMRARHEEGVPWGEMACLFRCFKAGEMGSLHKPLQQELSLRRVPYTLLGGKGLFELAAVLDALAYLRLAALGSGEHDDEAFVRILNRPKRRLPEESVLRVVEHQRRALVEARRGLPVGLEAAARQMVASGVGVKKSQRASLGSLLALLDELRDACVMAELPAMLLRVWSAAGLDAMHQRKERSQRRALAPLQGTARDRGDEGVADAGGQGAGGGDSSAMRLPSEVSSLVEVATAFSTEYAARERAAAGSERSLFALCRTYVLDHAAELQLSALPDCVVDELFASRGRGRSVMRAFLTEVAMRSSAADAQDAAAEGSSKVSISTIHRAKGLEWCDVYVPFLNDGLLPMGYREETGNTAQRHKPQCAARRANGHCDLNCARAYREADAHARGTPEERHADEERRLAHVAATRAKDRLVFITVQLRREGAFAARNAMEPSPYERSLRAALPEETLVTRVRGELQDAEE</sequence>
<evidence type="ECO:0000256" key="8">
    <source>
        <dbReference type="ARBA" id="ARBA00048988"/>
    </source>
</evidence>
<feature type="compositionally biased region" description="Gly residues" evidence="10">
    <location>
        <begin position="772"/>
        <end position="782"/>
    </location>
</feature>
<evidence type="ECO:0000259" key="12">
    <source>
        <dbReference type="PROSITE" id="PS51217"/>
    </source>
</evidence>
<dbReference type="InterPro" id="IPR014017">
    <property type="entry name" value="DNA_helicase_UvrD-like_C"/>
</dbReference>
<dbReference type="InterPro" id="IPR027417">
    <property type="entry name" value="P-loop_NTPase"/>
</dbReference>
<evidence type="ECO:0000313" key="13">
    <source>
        <dbReference type="EnsemblProtists" id="EOD09042"/>
    </source>
</evidence>
<dbReference type="PROSITE" id="PS51217">
    <property type="entry name" value="UVRD_HELICASE_CTER"/>
    <property type="match status" value="1"/>
</dbReference>
<feature type="region of interest" description="Disordered" evidence="10">
    <location>
        <begin position="746"/>
        <end position="786"/>
    </location>
</feature>
<dbReference type="RefSeq" id="XP_005761471.1">
    <property type="nucleotide sequence ID" value="XM_005761414.1"/>
</dbReference>
<dbReference type="OMA" id="QGEANCE"/>